<feature type="compositionally biased region" description="Basic and acidic residues" evidence="1">
    <location>
        <begin position="1"/>
        <end position="15"/>
    </location>
</feature>
<organism evidence="2 3">
    <name type="scientific">Halteria grandinella</name>
    <dbReference type="NCBI Taxonomy" id="5974"/>
    <lineage>
        <taxon>Eukaryota</taxon>
        <taxon>Sar</taxon>
        <taxon>Alveolata</taxon>
        <taxon>Ciliophora</taxon>
        <taxon>Intramacronucleata</taxon>
        <taxon>Spirotrichea</taxon>
        <taxon>Stichotrichia</taxon>
        <taxon>Sporadotrichida</taxon>
        <taxon>Halteriidae</taxon>
        <taxon>Halteria</taxon>
    </lineage>
</organism>
<name>A0A8J8NKM8_HALGN</name>
<dbReference type="OrthoDB" id="8170117at2759"/>
<keyword evidence="3" id="KW-1185">Reference proteome</keyword>
<dbReference type="EMBL" id="RRYP01013498">
    <property type="protein sequence ID" value="TNV76483.1"/>
    <property type="molecule type" value="Genomic_DNA"/>
</dbReference>
<proteinExistence type="predicted"/>
<evidence type="ECO:0000313" key="2">
    <source>
        <dbReference type="EMBL" id="TNV76483.1"/>
    </source>
</evidence>
<accession>A0A8J8NKM8</accession>
<reference evidence="2" key="1">
    <citation type="submission" date="2019-06" db="EMBL/GenBank/DDBJ databases">
        <authorList>
            <person name="Zheng W."/>
        </authorList>
    </citation>
    <scope>NUCLEOTIDE SEQUENCE</scope>
    <source>
        <strain evidence="2">QDHG01</strain>
    </source>
</reference>
<evidence type="ECO:0000256" key="1">
    <source>
        <dbReference type="SAM" id="MobiDB-lite"/>
    </source>
</evidence>
<feature type="compositionally biased region" description="Basic residues" evidence="1">
    <location>
        <begin position="16"/>
        <end position="25"/>
    </location>
</feature>
<dbReference type="Pfam" id="PF03637">
    <property type="entry name" value="Mob1_phocein"/>
    <property type="match status" value="1"/>
</dbReference>
<evidence type="ECO:0000313" key="3">
    <source>
        <dbReference type="Proteomes" id="UP000785679"/>
    </source>
</evidence>
<feature type="compositionally biased region" description="Gly residues" evidence="1">
    <location>
        <begin position="233"/>
        <end position="246"/>
    </location>
</feature>
<dbReference type="AlphaFoldDB" id="A0A8J8NKM8"/>
<protein>
    <submittedName>
        <fullName evidence="2">Uncharacterized protein</fullName>
    </submittedName>
</protein>
<gene>
    <name evidence="2" type="ORF">FGO68_gene8942</name>
</gene>
<dbReference type="PANTHER" id="PTHR22599">
    <property type="entry name" value="MPS ONE BINDER KINASE ACTIVATOR-LIKE MOB"/>
    <property type="match status" value="1"/>
</dbReference>
<dbReference type="InterPro" id="IPR036703">
    <property type="entry name" value="MOB_kinase_act_sf"/>
</dbReference>
<dbReference type="InterPro" id="IPR005301">
    <property type="entry name" value="MOB_kinase_act_fam"/>
</dbReference>
<dbReference type="SUPFAM" id="SSF101152">
    <property type="entry name" value="Mob1/phocein"/>
    <property type="match status" value="1"/>
</dbReference>
<feature type="region of interest" description="Disordered" evidence="1">
    <location>
        <begin position="1"/>
        <end position="27"/>
    </location>
</feature>
<dbReference type="Gene3D" id="1.20.140.30">
    <property type="entry name" value="MOB kinase activator"/>
    <property type="match status" value="1"/>
</dbReference>
<dbReference type="Proteomes" id="UP000785679">
    <property type="component" value="Unassembled WGS sequence"/>
</dbReference>
<feature type="region of interest" description="Disordered" evidence="1">
    <location>
        <begin position="233"/>
        <end position="256"/>
    </location>
</feature>
<dbReference type="SMART" id="SM01388">
    <property type="entry name" value="Mob1_phocein"/>
    <property type="match status" value="1"/>
</dbReference>
<sequence>MDKPKKKLAGLDKTKSFKQPKKIPKGTRGWGLKQIARMTLGSGNMQLAVELPAGEDLNEWLAVNTIEFEFCTAESCPTMSAGPKYEYLWADGHNVKTPLKVSAQEYIDFLMTWVENQLNNEKIFPCALGVPFPKNFLNIIKVIFKRLFRVYAHIYHTHFQHIMLLAAETHLNTCFKHFIYFIDQFNLVDAKELAPLAELIQQFIVRKNESSTEESPSMKKLYTGMPGAPAGASGGASGMAGSGGASSGMNRHMVNK</sequence>
<comment type="caution">
    <text evidence="2">The sequence shown here is derived from an EMBL/GenBank/DDBJ whole genome shotgun (WGS) entry which is preliminary data.</text>
</comment>